<protein>
    <submittedName>
        <fullName evidence="1">Uncharacterized protein</fullName>
    </submittedName>
</protein>
<name>A0A173SCA3_9FIRM</name>
<evidence type="ECO:0000313" key="2">
    <source>
        <dbReference type="Proteomes" id="UP000095597"/>
    </source>
</evidence>
<gene>
    <name evidence="1" type="ORF">ERS852573_00935</name>
</gene>
<dbReference type="AlphaFoldDB" id="A0A173SCA3"/>
<reference evidence="1 2" key="1">
    <citation type="submission" date="2015-09" db="EMBL/GenBank/DDBJ databases">
        <authorList>
            <consortium name="Pathogen Informatics"/>
        </authorList>
    </citation>
    <scope>NUCLEOTIDE SEQUENCE [LARGE SCALE GENOMIC DNA]</scope>
    <source>
        <strain evidence="1 2">2789STDY5834961</strain>
    </source>
</reference>
<organism evidence="1 2">
    <name type="scientific">Dorea longicatena</name>
    <dbReference type="NCBI Taxonomy" id="88431"/>
    <lineage>
        <taxon>Bacteria</taxon>
        <taxon>Bacillati</taxon>
        <taxon>Bacillota</taxon>
        <taxon>Clostridia</taxon>
        <taxon>Lachnospirales</taxon>
        <taxon>Lachnospiraceae</taxon>
        <taxon>Dorea</taxon>
    </lineage>
</organism>
<proteinExistence type="predicted"/>
<sequence>MKKRKIDLDDVAIICGLLSIIINVAFSGKELLTNVRWLLSYLGL</sequence>
<accession>A0A173SCA3</accession>
<dbReference type="Proteomes" id="UP000095597">
    <property type="component" value="Unassembled WGS sequence"/>
</dbReference>
<dbReference type="EMBL" id="CYXO01000004">
    <property type="protein sequence ID" value="CUM87606.1"/>
    <property type="molecule type" value="Genomic_DNA"/>
</dbReference>
<evidence type="ECO:0000313" key="1">
    <source>
        <dbReference type="EMBL" id="CUM87606.1"/>
    </source>
</evidence>